<sequence length="250" mass="27016">MAALEPRGIAGRGKFKILCLHGIGTNAEIFEAQTDRDVRPTASLRYHLGSPTAYDFDFVDGAHPWPPYPGILDIFGPQQICLSYFDGSASSSLAALDDLATHLIENGPFDAVMGFSMGGAMAATLLLQPQNPLLDKPEWVRARAMVHSAVFLCATLPVDVMELRRGEMAWIKLQDVGPCGKLRPISIPTVHAWSPGDVDNPGESKALVSMCDASERVEILHSAGHGVPSNRSEITAISSAIRKMLHSMRN</sequence>
<comment type="caution">
    <text evidence="3">The sequence shown here is derived from an EMBL/GenBank/DDBJ whole genome shotgun (WGS) entry which is preliminary data.</text>
</comment>
<reference evidence="3 4" key="1">
    <citation type="submission" date="2015-09" db="EMBL/GenBank/DDBJ databases">
        <title>Host preference determinants of Valsa canker pathogens revealed by comparative genomics.</title>
        <authorList>
            <person name="Yin Z."/>
            <person name="Huang L."/>
        </authorList>
    </citation>
    <scope>NUCLEOTIDE SEQUENCE [LARGE SCALE GENOMIC DNA]</scope>
    <source>
        <strain evidence="3 4">03-1</strain>
    </source>
</reference>
<keyword evidence="1" id="KW-0378">Hydrolase</keyword>
<name>A0A423X5B7_9PEZI</name>
<dbReference type="Proteomes" id="UP000283895">
    <property type="component" value="Unassembled WGS sequence"/>
</dbReference>
<dbReference type="Gene3D" id="3.40.50.1820">
    <property type="entry name" value="alpha/beta hydrolase"/>
    <property type="match status" value="1"/>
</dbReference>
<organism evidence="3 4">
    <name type="scientific">Cytospora schulzeri</name>
    <dbReference type="NCBI Taxonomy" id="448051"/>
    <lineage>
        <taxon>Eukaryota</taxon>
        <taxon>Fungi</taxon>
        <taxon>Dikarya</taxon>
        <taxon>Ascomycota</taxon>
        <taxon>Pezizomycotina</taxon>
        <taxon>Sordariomycetes</taxon>
        <taxon>Sordariomycetidae</taxon>
        <taxon>Diaporthales</taxon>
        <taxon>Cytosporaceae</taxon>
        <taxon>Cytospora</taxon>
    </lineage>
</organism>
<dbReference type="InterPro" id="IPR050593">
    <property type="entry name" value="LovG"/>
</dbReference>
<dbReference type="GO" id="GO:0005737">
    <property type="term" value="C:cytoplasm"/>
    <property type="evidence" value="ECO:0007669"/>
    <property type="project" value="TreeGrafter"/>
</dbReference>
<protein>
    <recommendedName>
        <fullName evidence="2">Serine hydrolase domain-containing protein</fullName>
    </recommendedName>
</protein>
<dbReference type="PANTHER" id="PTHR48070">
    <property type="entry name" value="ESTERASE OVCA2"/>
    <property type="match status" value="1"/>
</dbReference>
<gene>
    <name evidence="3" type="ORF">VMCG_00851</name>
</gene>
<evidence type="ECO:0000313" key="3">
    <source>
        <dbReference type="EMBL" id="ROW10956.1"/>
    </source>
</evidence>
<dbReference type="InterPro" id="IPR005645">
    <property type="entry name" value="FSH-like_dom"/>
</dbReference>
<feature type="domain" description="Serine hydrolase" evidence="2">
    <location>
        <begin position="14"/>
        <end position="236"/>
    </location>
</feature>
<dbReference type="Pfam" id="PF03959">
    <property type="entry name" value="FSH1"/>
    <property type="match status" value="1"/>
</dbReference>
<dbReference type="GO" id="GO:0016787">
    <property type="term" value="F:hydrolase activity"/>
    <property type="evidence" value="ECO:0007669"/>
    <property type="project" value="UniProtKB-KW"/>
</dbReference>
<dbReference type="AlphaFoldDB" id="A0A423X5B7"/>
<evidence type="ECO:0000256" key="1">
    <source>
        <dbReference type="ARBA" id="ARBA00022801"/>
    </source>
</evidence>
<accession>A0A423X5B7</accession>
<dbReference type="GO" id="GO:0005634">
    <property type="term" value="C:nucleus"/>
    <property type="evidence" value="ECO:0007669"/>
    <property type="project" value="TreeGrafter"/>
</dbReference>
<dbReference type="EMBL" id="LKEA01000002">
    <property type="protein sequence ID" value="ROW10956.1"/>
    <property type="molecule type" value="Genomic_DNA"/>
</dbReference>
<proteinExistence type="predicted"/>
<keyword evidence="4" id="KW-1185">Reference proteome</keyword>
<dbReference type="InterPro" id="IPR029058">
    <property type="entry name" value="AB_hydrolase_fold"/>
</dbReference>
<dbReference type="PANTHER" id="PTHR48070:SF7">
    <property type="entry name" value="SERINE HYDROLASE FSH DOMAIN-CONTAINING PROTEIN-RELATED"/>
    <property type="match status" value="1"/>
</dbReference>
<evidence type="ECO:0000259" key="2">
    <source>
        <dbReference type="Pfam" id="PF03959"/>
    </source>
</evidence>
<dbReference type="OrthoDB" id="414698at2759"/>
<evidence type="ECO:0000313" key="4">
    <source>
        <dbReference type="Proteomes" id="UP000283895"/>
    </source>
</evidence>
<dbReference type="GO" id="GO:0019748">
    <property type="term" value="P:secondary metabolic process"/>
    <property type="evidence" value="ECO:0007669"/>
    <property type="project" value="TreeGrafter"/>
</dbReference>
<dbReference type="SUPFAM" id="SSF53474">
    <property type="entry name" value="alpha/beta-Hydrolases"/>
    <property type="match status" value="1"/>
</dbReference>